<protein>
    <submittedName>
        <fullName evidence="1">Uncharacterized protein</fullName>
    </submittedName>
</protein>
<dbReference type="Proteomes" id="UP000828390">
    <property type="component" value="Unassembled WGS sequence"/>
</dbReference>
<gene>
    <name evidence="1" type="ORF">DPMN_159653</name>
</gene>
<dbReference type="AlphaFoldDB" id="A0A9D4EJF6"/>
<dbReference type="EMBL" id="JAIWYP010000008">
    <property type="protein sequence ID" value="KAH3781749.1"/>
    <property type="molecule type" value="Genomic_DNA"/>
</dbReference>
<proteinExistence type="predicted"/>
<sequence length="59" mass="6778">MFIWRPELASDLVERDRVVPTAQVAWSIPEPESLVEDLWSVRGSWLGMRNLPHLAATFT</sequence>
<evidence type="ECO:0000313" key="2">
    <source>
        <dbReference type="Proteomes" id="UP000828390"/>
    </source>
</evidence>
<reference evidence="1" key="1">
    <citation type="journal article" date="2019" name="bioRxiv">
        <title>The Genome of the Zebra Mussel, Dreissena polymorpha: A Resource for Invasive Species Research.</title>
        <authorList>
            <person name="McCartney M.A."/>
            <person name="Auch B."/>
            <person name="Kono T."/>
            <person name="Mallez S."/>
            <person name="Zhang Y."/>
            <person name="Obille A."/>
            <person name="Becker A."/>
            <person name="Abrahante J.E."/>
            <person name="Garbe J."/>
            <person name="Badalamenti J.P."/>
            <person name="Herman A."/>
            <person name="Mangelson H."/>
            <person name="Liachko I."/>
            <person name="Sullivan S."/>
            <person name="Sone E.D."/>
            <person name="Koren S."/>
            <person name="Silverstein K.A.T."/>
            <person name="Beckman K.B."/>
            <person name="Gohl D.M."/>
        </authorList>
    </citation>
    <scope>NUCLEOTIDE SEQUENCE</scope>
    <source>
        <strain evidence="1">Duluth1</strain>
        <tissue evidence="1">Whole animal</tissue>
    </source>
</reference>
<reference evidence="1" key="2">
    <citation type="submission" date="2020-11" db="EMBL/GenBank/DDBJ databases">
        <authorList>
            <person name="McCartney M.A."/>
            <person name="Auch B."/>
            <person name="Kono T."/>
            <person name="Mallez S."/>
            <person name="Becker A."/>
            <person name="Gohl D.M."/>
            <person name="Silverstein K.A.T."/>
            <person name="Koren S."/>
            <person name="Bechman K.B."/>
            <person name="Herman A."/>
            <person name="Abrahante J.E."/>
            <person name="Garbe J."/>
        </authorList>
    </citation>
    <scope>NUCLEOTIDE SEQUENCE</scope>
    <source>
        <strain evidence="1">Duluth1</strain>
        <tissue evidence="1">Whole animal</tissue>
    </source>
</reference>
<name>A0A9D4EJF6_DREPO</name>
<evidence type="ECO:0000313" key="1">
    <source>
        <dbReference type="EMBL" id="KAH3781749.1"/>
    </source>
</evidence>
<organism evidence="1 2">
    <name type="scientific">Dreissena polymorpha</name>
    <name type="common">Zebra mussel</name>
    <name type="synonym">Mytilus polymorpha</name>
    <dbReference type="NCBI Taxonomy" id="45954"/>
    <lineage>
        <taxon>Eukaryota</taxon>
        <taxon>Metazoa</taxon>
        <taxon>Spiralia</taxon>
        <taxon>Lophotrochozoa</taxon>
        <taxon>Mollusca</taxon>
        <taxon>Bivalvia</taxon>
        <taxon>Autobranchia</taxon>
        <taxon>Heteroconchia</taxon>
        <taxon>Euheterodonta</taxon>
        <taxon>Imparidentia</taxon>
        <taxon>Neoheterodontei</taxon>
        <taxon>Myida</taxon>
        <taxon>Dreissenoidea</taxon>
        <taxon>Dreissenidae</taxon>
        <taxon>Dreissena</taxon>
    </lineage>
</organism>
<accession>A0A9D4EJF6</accession>
<comment type="caution">
    <text evidence="1">The sequence shown here is derived from an EMBL/GenBank/DDBJ whole genome shotgun (WGS) entry which is preliminary data.</text>
</comment>
<keyword evidence="2" id="KW-1185">Reference proteome</keyword>